<evidence type="ECO:0000256" key="6">
    <source>
        <dbReference type="ARBA" id="ARBA00023004"/>
    </source>
</evidence>
<dbReference type="InterPro" id="IPR015424">
    <property type="entry name" value="PyrdxlP-dep_Trfase"/>
</dbReference>
<dbReference type="SUPFAM" id="SSF53383">
    <property type="entry name" value="PLP-dependent transferases"/>
    <property type="match status" value="1"/>
</dbReference>
<dbReference type="AlphaFoldDB" id="A0A101A851"/>
<comment type="similarity">
    <text evidence="2">Belongs to the class-V pyridoxal-phosphate-dependent aminotransferase family. NifS/IscS subfamily.</text>
</comment>
<protein>
    <submittedName>
        <fullName evidence="10">Cysteine desulfurase</fullName>
    </submittedName>
</protein>
<dbReference type="GO" id="GO:0031071">
    <property type="term" value="F:cysteine desulfurase activity"/>
    <property type="evidence" value="ECO:0007669"/>
    <property type="project" value="UniProtKB-EC"/>
</dbReference>
<dbReference type="PIRSF" id="PIRSF005572">
    <property type="entry name" value="NifS"/>
    <property type="match status" value="1"/>
</dbReference>
<accession>A0A101A851</accession>
<evidence type="ECO:0000256" key="8">
    <source>
        <dbReference type="ARBA" id="ARBA00050776"/>
    </source>
</evidence>
<gene>
    <name evidence="10" type="ORF">AU192_21120</name>
</gene>
<sequence>MVYLDYNASTPVDPRILPGMIEAFDSFGNPSSLHHRAGQMAAELIEEARGRVAQLVGRPAQNVIFTSGASEAAALALLGSMLGAQNRPNIVVSSTEHKAILEAAELGARLSGGQVRYVRVDRNGVLDLNEFQRVADFSVSVVAVMAANNETGVLGPLSEVANIAKRQGALVLVDATQLVGKGSLAEVSAVADLFVISSHKIYGPKGAGALVADRHTQKLLVPVASGGGQERGLRGGTQNTPAIVGFGLAAELALKEQTSDTARMNALVEKLLAKLRGGLDEFVVNGAGVPKLCNTLNVRFVGADAEAVMASMSDVEVSAGSACQSAVSMPSHVLLAMGMTGHEASESLRISLGRPTTEDDVIHASRSISAAVTRVREMASDY</sequence>
<evidence type="ECO:0000256" key="4">
    <source>
        <dbReference type="ARBA" id="ARBA00022723"/>
    </source>
</evidence>
<evidence type="ECO:0000256" key="2">
    <source>
        <dbReference type="ARBA" id="ARBA00006490"/>
    </source>
</evidence>
<keyword evidence="11" id="KW-1185">Reference proteome</keyword>
<dbReference type="GO" id="GO:0046872">
    <property type="term" value="F:metal ion binding"/>
    <property type="evidence" value="ECO:0007669"/>
    <property type="project" value="UniProtKB-KW"/>
</dbReference>
<reference evidence="10 11" key="1">
    <citation type="submission" date="2016-01" db="EMBL/GenBank/DDBJ databases">
        <authorList>
            <consortium name="TB Trials Study Group"/>
            <person name="Sutton G."/>
            <person name="Brinkac L."/>
            <person name="Sanka R."/>
            <person name="Adams M."/>
            <person name="Lau E.L."/>
            <person name="Macaden R."/>
            <person name="Grewal H.M.S."/>
        </authorList>
    </citation>
    <scope>NUCLEOTIDE SEQUENCE [LARGE SCALE GENOMIC DNA]</scope>
    <source>
        <strain evidence="10 11">IS-1744</strain>
    </source>
</reference>
<dbReference type="InterPro" id="IPR015421">
    <property type="entry name" value="PyrdxlP-dep_Trfase_major"/>
</dbReference>
<proteinExistence type="inferred from homology"/>
<name>A0A101A851_9MYCO</name>
<keyword evidence="7" id="KW-0411">Iron-sulfur</keyword>
<evidence type="ECO:0000256" key="1">
    <source>
        <dbReference type="ARBA" id="ARBA00001933"/>
    </source>
</evidence>
<evidence type="ECO:0000259" key="9">
    <source>
        <dbReference type="Pfam" id="PF00266"/>
    </source>
</evidence>
<evidence type="ECO:0000256" key="5">
    <source>
        <dbReference type="ARBA" id="ARBA00022898"/>
    </source>
</evidence>
<dbReference type="RefSeq" id="WP_064395785.1">
    <property type="nucleotide sequence ID" value="NZ_LQIR01000014.1"/>
</dbReference>
<dbReference type="Pfam" id="PF00266">
    <property type="entry name" value="Aminotran_5"/>
    <property type="match status" value="1"/>
</dbReference>
<dbReference type="PANTHER" id="PTHR11601:SF34">
    <property type="entry name" value="CYSTEINE DESULFURASE"/>
    <property type="match status" value="1"/>
</dbReference>
<dbReference type="Proteomes" id="UP000053707">
    <property type="component" value="Unassembled WGS sequence"/>
</dbReference>
<keyword evidence="3" id="KW-0808">Transferase</keyword>
<dbReference type="InterPro" id="IPR000192">
    <property type="entry name" value="Aminotrans_V_dom"/>
</dbReference>
<dbReference type="InterPro" id="IPR015422">
    <property type="entry name" value="PyrdxlP-dep_Trfase_small"/>
</dbReference>
<evidence type="ECO:0000313" key="11">
    <source>
        <dbReference type="Proteomes" id="UP000053707"/>
    </source>
</evidence>
<evidence type="ECO:0000313" key="10">
    <source>
        <dbReference type="EMBL" id="KUI17017.1"/>
    </source>
</evidence>
<dbReference type="Gene3D" id="3.90.1150.10">
    <property type="entry name" value="Aspartate Aminotransferase, domain 1"/>
    <property type="match status" value="1"/>
</dbReference>
<comment type="caution">
    <text evidence="10">The sequence shown here is derived from an EMBL/GenBank/DDBJ whole genome shotgun (WGS) entry which is preliminary data.</text>
</comment>
<evidence type="ECO:0000256" key="7">
    <source>
        <dbReference type="ARBA" id="ARBA00023014"/>
    </source>
</evidence>
<evidence type="ECO:0000256" key="3">
    <source>
        <dbReference type="ARBA" id="ARBA00022679"/>
    </source>
</evidence>
<dbReference type="PANTHER" id="PTHR11601">
    <property type="entry name" value="CYSTEINE DESULFURYLASE FAMILY MEMBER"/>
    <property type="match status" value="1"/>
</dbReference>
<dbReference type="Gene3D" id="3.40.640.10">
    <property type="entry name" value="Type I PLP-dependent aspartate aminotransferase-like (Major domain)"/>
    <property type="match status" value="1"/>
</dbReference>
<keyword evidence="5" id="KW-0663">Pyridoxal phosphate</keyword>
<feature type="domain" description="Aminotransferase class V" evidence="9">
    <location>
        <begin position="2"/>
        <end position="361"/>
    </location>
</feature>
<keyword evidence="4" id="KW-0479">Metal-binding</keyword>
<comment type="catalytic activity">
    <reaction evidence="8">
        <text>(sulfur carrier)-H + L-cysteine = (sulfur carrier)-SH + L-alanine</text>
        <dbReference type="Rhea" id="RHEA:43892"/>
        <dbReference type="Rhea" id="RHEA-COMP:14737"/>
        <dbReference type="Rhea" id="RHEA-COMP:14739"/>
        <dbReference type="ChEBI" id="CHEBI:29917"/>
        <dbReference type="ChEBI" id="CHEBI:35235"/>
        <dbReference type="ChEBI" id="CHEBI:57972"/>
        <dbReference type="ChEBI" id="CHEBI:64428"/>
        <dbReference type="EC" id="2.8.1.7"/>
    </reaction>
</comment>
<comment type="cofactor">
    <cofactor evidence="1">
        <name>pyridoxal 5'-phosphate</name>
        <dbReference type="ChEBI" id="CHEBI:597326"/>
    </cofactor>
</comment>
<dbReference type="EMBL" id="LQIR01000014">
    <property type="protein sequence ID" value="KUI17017.1"/>
    <property type="molecule type" value="Genomic_DNA"/>
</dbReference>
<keyword evidence="6" id="KW-0408">Iron</keyword>
<dbReference type="Gene3D" id="1.10.260.50">
    <property type="match status" value="1"/>
</dbReference>
<organism evidence="10 11">
    <name type="scientific">Mycobacterium lehmannii</name>
    <dbReference type="NCBI Taxonomy" id="2048550"/>
    <lineage>
        <taxon>Bacteria</taxon>
        <taxon>Bacillati</taxon>
        <taxon>Actinomycetota</taxon>
        <taxon>Actinomycetes</taxon>
        <taxon>Mycobacteriales</taxon>
        <taxon>Mycobacteriaceae</taxon>
        <taxon>Mycobacterium</taxon>
    </lineage>
</organism>
<dbReference type="GO" id="GO:0051536">
    <property type="term" value="F:iron-sulfur cluster binding"/>
    <property type="evidence" value="ECO:0007669"/>
    <property type="project" value="UniProtKB-KW"/>
</dbReference>
<dbReference type="InterPro" id="IPR016454">
    <property type="entry name" value="Cysteine_dSase"/>
</dbReference>